<gene>
    <name evidence="3" type="ORF">UFOPK2602_01627</name>
    <name evidence="4" type="ORF">UFOPK2806_01220</name>
    <name evidence="5" type="ORF">UFOPK4306_01136</name>
</gene>
<dbReference type="InterPro" id="IPR010872">
    <property type="entry name" value="MDMPI_C-term_domain"/>
</dbReference>
<dbReference type="GO" id="GO:0046872">
    <property type="term" value="F:metal ion binding"/>
    <property type="evidence" value="ECO:0007669"/>
    <property type="project" value="InterPro"/>
</dbReference>
<dbReference type="InterPro" id="IPR034660">
    <property type="entry name" value="DinB/YfiT-like"/>
</dbReference>
<accession>A0A6J6U5C0</accession>
<dbReference type="GO" id="GO:0005886">
    <property type="term" value="C:plasma membrane"/>
    <property type="evidence" value="ECO:0007669"/>
    <property type="project" value="TreeGrafter"/>
</dbReference>
<sequence>MDHQQNCAIAATLIDRMAGLLSEADLSTPVPTCPGWDLARLITHVGGIHRWAVQLVEARAQERVAPTKGERGDDLVAWLAAGALPVAGLVTADPNDRMWSWGKEQTVGFWTRRLVHETAVHYADAAIALGVDPQIEAPIAVDGIDESLGNLPFATWSPTVANLRGTDSIHLHGTDTEGAEWMIQMNDSGYTFNHSHGKGSVAVRGTAVDLYLLLQGRGSLDSGRFEVFGDRAVIDFWLANAST</sequence>
<name>A0A6J6U5C0_9ZZZZ</name>
<dbReference type="PANTHER" id="PTHR40758">
    <property type="entry name" value="CONSERVED PROTEIN"/>
    <property type="match status" value="1"/>
</dbReference>
<feature type="domain" description="MDMPI C-terminal" evidence="1">
    <location>
        <begin position="139"/>
        <end position="235"/>
    </location>
</feature>
<dbReference type="NCBIfam" id="TIGR03083">
    <property type="entry name" value="maleylpyruvate isomerase family mycothiol-dependent enzyme"/>
    <property type="match status" value="1"/>
</dbReference>
<evidence type="ECO:0000313" key="5">
    <source>
        <dbReference type="EMBL" id="CAB5062253.1"/>
    </source>
</evidence>
<protein>
    <submittedName>
        <fullName evidence="4">Unannotated protein</fullName>
    </submittedName>
</protein>
<dbReference type="EMBL" id="CAFBQP010000038">
    <property type="protein sequence ID" value="CAB5062253.1"/>
    <property type="molecule type" value="Genomic_DNA"/>
</dbReference>
<dbReference type="SUPFAM" id="SSF109854">
    <property type="entry name" value="DinB/YfiT-like putative metalloenzymes"/>
    <property type="match status" value="1"/>
</dbReference>
<feature type="domain" description="Mycothiol-dependent maleylpyruvate isomerase metal-binding" evidence="2">
    <location>
        <begin position="10"/>
        <end position="126"/>
    </location>
</feature>
<dbReference type="AlphaFoldDB" id="A0A6J6U5C0"/>
<dbReference type="InterPro" id="IPR017517">
    <property type="entry name" value="Maleyloyr_isom"/>
</dbReference>
<dbReference type="Pfam" id="PF11716">
    <property type="entry name" value="MDMPI_N"/>
    <property type="match status" value="1"/>
</dbReference>
<proteinExistence type="predicted"/>
<organism evidence="4">
    <name type="scientific">freshwater metagenome</name>
    <dbReference type="NCBI Taxonomy" id="449393"/>
    <lineage>
        <taxon>unclassified sequences</taxon>
        <taxon>metagenomes</taxon>
        <taxon>ecological metagenomes</taxon>
    </lineage>
</organism>
<evidence type="ECO:0000259" key="2">
    <source>
        <dbReference type="Pfam" id="PF11716"/>
    </source>
</evidence>
<dbReference type="InterPro" id="IPR024344">
    <property type="entry name" value="MDMPI_metal-binding"/>
</dbReference>
<dbReference type="EMBL" id="CAEZXX010000124">
    <property type="protein sequence ID" value="CAB4719397.1"/>
    <property type="molecule type" value="Genomic_DNA"/>
</dbReference>
<dbReference type="EMBL" id="CAEZYY010000013">
    <property type="protein sequence ID" value="CAB4754458.1"/>
    <property type="molecule type" value="Genomic_DNA"/>
</dbReference>
<evidence type="ECO:0000313" key="4">
    <source>
        <dbReference type="EMBL" id="CAB4754458.1"/>
    </source>
</evidence>
<dbReference type="PANTHER" id="PTHR40758:SF1">
    <property type="entry name" value="CONSERVED PROTEIN"/>
    <property type="match status" value="1"/>
</dbReference>
<reference evidence="4" key="1">
    <citation type="submission" date="2020-05" db="EMBL/GenBank/DDBJ databases">
        <authorList>
            <person name="Chiriac C."/>
            <person name="Salcher M."/>
            <person name="Ghai R."/>
            <person name="Kavagutti S V."/>
        </authorList>
    </citation>
    <scope>NUCLEOTIDE SEQUENCE</scope>
</reference>
<dbReference type="Pfam" id="PF07398">
    <property type="entry name" value="MDMPI_C"/>
    <property type="match status" value="1"/>
</dbReference>
<evidence type="ECO:0000313" key="3">
    <source>
        <dbReference type="EMBL" id="CAB4719397.1"/>
    </source>
</evidence>
<evidence type="ECO:0000259" key="1">
    <source>
        <dbReference type="Pfam" id="PF07398"/>
    </source>
</evidence>